<dbReference type="EMBL" id="LC053400">
    <property type="protein sequence ID" value="BAU61907.1"/>
    <property type="molecule type" value="Genomic_DNA"/>
</dbReference>
<dbReference type="Pfam" id="PF03278">
    <property type="entry name" value="IpaB_EvcA"/>
    <property type="match status" value="1"/>
</dbReference>
<accession>A0A140JXT0</accession>
<dbReference type="Gene3D" id="1.10.4120.20">
    <property type="match status" value="1"/>
</dbReference>
<dbReference type="AlphaFoldDB" id="A0A140JXT0"/>
<protein>
    <submittedName>
        <fullName evidence="1">T3SS secreted effector Map</fullName>
    </submittedName>
</protein>
<evidence type="ECO:0000313" key="1">
    <source>
        <dbReference type="EMBL" id="BAU61907.1"/>
    </source>
</evidence>
<gene>
    <name evidence="1" type="primary">map</name>
</gene>
<reference evidence="1" key="1">
    <citation type="submission" date="2015-04" db="EMBL/GenBank/DDBJ databases">
        <title>Defining genome feature of Escherichia albertii, emerging enteropathogen of closely-related to Escherichia coli.</title>
        <authorList>
            <person name="Ooka T."/>
            <person name="Ogura Y."/>
            <person name="Seto K."/>
            <person name="Katsura K."/>
            <person name="Kobayashi H."/>
            <person name="Kawano K."/>
            <person name="Tokuoka E."/>
            <person name="Furukawa M."/>
            <person name="Harada S."/>
            <person name="Yoshino S."/>
            <person name="Seto J."/>
            <person name="Yamaguchi K."/>
            <person name="Murase K."/>
            <person name="Gotoh Y."/>
            <person name="Imuta N."/>
            <person name="Nishi J."/>
            <person name="Gomes T.A."/>
            <person name="Beutin L."/>
            <person name="Hayashi T."/>
        </authorList>
    </citation>
    <scope>NUCLEOTIDE SEQUENCE</scope>
    <source>
        <strain evidence="1">0471-1</strain>
    </source>
</reference>
<dbReference type="InterPro" id="IPR004959">
    <property type="entry name" value="Bac_effector_IpgB-like"/>
</dbReference>
<sequence length="203" mass="22696">MFSPMTMAGRSLAQAATQTLRSTVARTATQAGTGASGMRFVPVQSNLVINHGKLTNQLLQAVAKQTRSGDTQQWFQQEQTTYISRTVNRTLDDYCRSNNSVISKETKGHIFRAVENALQQPLDMNGAQSSICQFLQSNKYFNQKVDERCGKGVDPITRFNTQTKMIEQVSQEIFERNFNGLKVSDIKAITQNAIADHVQDTRL</sequence>
<proteinExistence type="predicted"/>
<name>A0A140JXT0_ECOLX</name>
<dbReference type="RefSeq" id="WP_038430077.1">
    <property type="nucleotide sequence ID" value="NZ_CP024131.1"/>
</dbReference>
<organism evidence="1">
    <name type="scientific">Escherichia coli</name>
    <dbReference type="NCBI Taxonomy" id="562"/>
    <lineage>
        <taxon>Bacteria</taxon>
        <taxon>Pseudomonadati</taxon>
        <taxon>Pseudomonadota</taxon>
        <taxon>Gammaproteobacteria</taxon>
        <taxon>Enterobacterales</taxon>
        <taxon>Enterobacteriaceae</taxon>
        <taxon>Escherichia</taxon>
    </lineage>
</organism>